<evidence type="ECO:0000313" key="2">
    <source>
        <dbReference type="Proteomes" id="UP000745859"/>
    </source>
</evidence>
<sequence>MVGSRFSFDVIKYKTSELESEFYLDNQPPKKELWMSNEFLEKYIFPQPIAIGYFNYSPSKYTNAYAFKAYKEFLNFDLFTFIYNNDDGCRIVYGATTLKDTLQILSTGVIGFVGDDGAGWIGEKKGKWVTPFIFNAIEISNYDDDFVATTNNSQIDTIWSTIHINSKGIFKETVTKEVHYRDGRKIQSLN</sequence>
<gene>
    <name evidence="1" type="ORF">FHR24_002714</name>
</gene>
<evidence type="ECO:0000313" key="1">
    <source>
        <dbReference type="EMBL" id="NIJ46230.1"/>
    </source>
</evidence>
<name>A0ABX0UBM1_9FLAO</name>
<reference evidence="1 2" key="1">
    <citation type="submission" date="2020-03" db="EMBL/GenBank/DDBJ databases">
        <title>Genomic Encyclopedia of Type Strains, Phase IV (KMG-IV): sequencing the most valuable type-strain genomes for metagenomic binning, comparative biology and taxonomic classification.</title>
        <authorList>
            <person name="Goeker M."/>
        </authorList>
    </citation>
    <scope>NUCLEOTIDE SEQUENCE [LARGE SCALE GENOMIC DNA]</scope>
    <source>
        <strain evidence="1 2">DSM 101599</strain>
    </source>
</reference>
<dbReference type="Proteomes" id="UP000745859">
    <property type="component" value="Unassembled WGS sequence"/>
</dbReference>
<dbReference type="EMBL" id="JAASQL010000005">
    <property type="protein sequence ID" value="NIJ46230.1"/>
    <property type="molecule type" value="Genomic_DNA"/>
</dbReference>
<proteinExistence type="predicted"/>
<keyword evidence="2" id="KW-1185">Reference proteome</keyword>
<protein>
    <submittedName>
        <fullName evidence="1">Uncharacterized protein</fullName>
    </submittedName>
</protein>
<accession>A0ABX0UBM1</accession>
<dbReference type="RefSeq" id="WP_167189923.1">
    <property type="nucleotide sequence ID" value="NZ_JAASQL010000005.1"/>
</dbReference>
<comment type="caution">
    <text evidence="1">The sequence shown here is derived from an EMBL/GenBank/DDBJ whole genome shotgun (WGS) entry which is preliminary data.</text>
</comment>
<organism evidence="1 2">
    <name type="scientific">Wenyingzhuangia heitensis</name>
    <dbReference type="NCBI Taxonomy" id="1487859"/>
    <lineage>
        <taxon>Bacteria</taxon>
        <taxon>Pseudomonadati</taxon>
        <taxon>Bacteroidota</taxon>
        <taxon>Flavobacteriia</taxon>
        <taxon>Flavobacteriales</taxon>
        <taxon>Flavobacteriaceae</taxon>
        <taxon>Wenyingzhuangia</taxon>
    </lineage>
</organism>